<dbReference type="Gene3D" id="3.30.1300.10">
    <property type="entry name" value="Pantoate-beta-alanine ligase, C-terminal domain"/>
    <property type="match status" value="1"/>
</dbReference>
<dbReference type="RefSeq" id="WP_114593066.1">
    <property type="nucleotide sequence ID" value="NZ_CP031165.1"/>
</dbReference>
<keyword evidence="10" id="KW-1185">Reference proteome</keyword>
<dbReference type="PANTHER" id="PTHR21299:SF1">
    <property type="entry name" value="PANTOATE--BETA-ALANINE LIGASE"/>
    <property type="match status" value="1"/>
</dbReference>
<evidence type="ECO:0000313" key="10">
    <source>
        <dbReference type="Proteomes" id="UP000264006"/>
    </source>
</evidence>
<comment type="pathway">
    <text evidence="1 8">Cofactor biosynthesis; (R)-pantothenate biosynthesis; (R)-pantothenate from (R)-pantoate and beta-alanine: step 1/1.</text>
</comment>
<organism evidence="9 10">
    <name type="scientific">Euzebya pacifica</name>
    <dbReference type="NCBI Taxonomy" id="1608957"/>
    <lineage>
        <taxon>Bacteria</taxon>
        <taxon>Bacillati</taxon>
        <taxon>Actinomycetota</taxon>
        <taxon>Nitriliruptoria</taxon>
        <taxon>Euzebyales</taxon>
    </lineage>
</organism>
<feature type="binding site" evidence="8">
    <location>
        <position position="66"/>
    </location>
    <ligand>
        <name>(R)-pantoate</name>
        <dbReference type="ChEBI" id="CHEBI:15980"/>
    </ligand>
</feature>
<dbReference type="Pfam" id="PF02569">
    <property type="entry name" value="Pantoate_ligase"/>
    <property type="match status" value="1"/>
</dbReference>
<accession>A0A346Y2S2</accession>
<feature type="binding site" evidence="8">
    <location>
        <begin position="152"/>
        <end position="155"/>
    </location>
    <ligand>
        <name>ATP</name>
        <dbReference type="ChEBI" id="CHEBI:30616"/>
    </ligand>
</feature>
<proteinExistence type="inferred from homology"/>
<comment type="catalytic activity">
    <reaction evidence="7 8">
        <text>(R)-pantoate + beta-alanine + ATP = (R)-pantothenate + AMP + diphosphate + H(+)</text>
        <dbReference type="Rhea" id="RHEA:10912"/>
        <dbReference type="ChEBI" id="CHEBI:15378"/>
        <dbReference type="ChEBI" id="CHEBI:15980"/>
        <dbReference type="ChEBI" id="CHEBI:29032"/>
        <dbReference type="ChEBI" id="CHEBI:30616"/>
        <dbReference type="ChEBI" id="CHEBI:33019"/>
        <dbReference type="ChEBI" id="CHEBI:57966"/>
        <dbReference type="ChEBI" id="CHEBI:456215"/>
        <dbReference type="EC" id="6.3.2.1"/>
    </reaction>
</comment>
<dbReference type="GO" id="GO:0005829">
    <property type="term" value="C:cytosol"/>
    <property type="evidence" value="ECO:0007669"/>
    <property type="project" value="TreeGrafter"/>
</dbReference>
<evidence type="ECO:0000256" key="4">
    <source>
        <dbReference type="ARBA" id="ARBA00022655"/>
    </source>
</evidence>
<comment type="function">
    <text evidence="8">Catalyzes the condensation of pantoate with beta-alanine in an ATP-dependent reaction via a pantoyl-adenylate intermediate.</text>
</comment>
<dbReference type="OrthoDB" id="9773087at2"/>
<comment type="subunit">
    <text evidence="8">Homodimer.</text>
</comment>
<dbReference type="SUPFAM" id="SSF52374">
    <property type="entry name" value="Nucleotidylyl transferase"/>
    <property type="match status" value="1"/>
</dbReference>
<dbReference type="GO" id="GO:0005524">
    <property type="term" value="F:ATP binding"/>
    <property type="evidence" value="ECO:0007669"/>
    <property type="project" value="UniProtKB-KW"/>
</dbReference>
<feature type="binding site" evidence="8">
    <location>
        <position position="66"/>
    </location>
    <ligand>
        <name>beta-alanine</name>
        <dbReference type="ChEBI" id="CHEBI:57966"/>
    </ligand>
</feature>
<dbReference type="InterPro" id="IPR042176">
    <property type="entry name" value="Pantoate_ligase_C"/>
</dbReference>
<reference evidence="9 10" key="1">
    <citation type="submission" date="2018-09" db="EMBL/GenBank/DDBJ databases">
        <title>Complete genome sequence of Euzebya sp. DY32-46 isolated from seawater of Pacific Ocean.</title>
        <authorList>
            <person name="Xu L."/>
            <person name="Wu Y.-H."/>
            <person name="Xu X.-W."/>
        </authorList>
    </citation>
    <scope>NUCLEOTIDE SEQUENCE [LARGE SCALE GENOMIC DNA]</scope>
    <source>
        <strain evidence="9 10">DY32-46</strain>
    </source>
</reference>
<sequence length="284" mass="30861">MSHDRPHLVRTPEEVRTVLDAHRRAGRTIGFVPTMGALHEGHLSLVRAAAAADDVVVVSIFVNPLQFGEGEDLDAYPRTLDADLDLLAPEGVALVFSPAPSTFTPETRRTTVHVEGLTGGLEAATRPTHFDGVTTIVTKLFNVVGADHAYFGEKDFQQQAILRRMALDLDMRTEVVTCPIVREADGLALSSRNVYLSGEQRRDALALSQALRELADGWEGNVDSGRSTLLGRLTAAQGIQLDYAEIIDPETLEPLEGVRSGDCQAVVAAWVGTTRLIDTMRLRV</sequence>
<evidence type="ECO:0000256" key="3">
    <source>
        <dbReference type="ARBA" id="ARBA00022598"/>
    </source>
</evidence>
<feature type="active site" description="Proton donor" evidence="8">
    <location>
        <position position="42"/>
    </location>
</feature>
<keyword evidence="3 8" id="KW-0436">Ligase</keyword>
<dbReference type="NCBIfam" id="TIGR00018">
    <property type="entry name" value="panC"/>
    <property type="match status" value="1"/>
</dbReference>
<dbReference type="Proteomes" id="UP000264006">
    <property type="component" value="Chromosome"/>
</dbReference>
<dbReference type="FunFam" id="3.40.50.620:FF:000013">
    <property type="entry name" value="Pantothenate synthetase"/>
    <property type="match status" value="1"/>
</dbReference>
<dbReference type="Gene3D" id="3.40.50.620">
    <property type="entry name" value="HUPs"/>
    <property type="match status" value="1"/>
</dbReference>
<comment type="subcellular location">
    <subcellularLocation>
        <location evidence="8">Cytoplasm</location>
    </subcellularLocation>
</comment>
<gene>
    <name evidence="8" type="primary">panC</name>
    <name evidence="9" type="ORF">DVS28_a4102</name>
</gene>
<dbReference type="GO" id="GO:0015940">
    <property type="term" value="P:pantothenate biosynthetic process"/>
    <property type="evidence" value="ECO:0007669"/>
    <property type="project" value="UniProtKB-UniRule"/>
</dbReference>
<dbReference type="PANTHER" id="PTHR21299">
    <property type="entry name" value="CYTIDYLATE KINASE/PANTOATE-BETA-ALANINE LIGASE"/>
    <property type="match status" value="1"/>
</dbReference>
<keyword evidence="6 8" id="KW-0067">ATP-binding</keyword>
<name>A0A346Y2S2_9ACTN</name>
<feature type="binding site" evidence="8">
    <location>
        <position position="181"/>
    </location>
    <ligand>
        <name>ATP</name>
        <dbReference type="ChEBI" id="CHEBI:30616"/>
    </ligand>
</feature>
<comment type="miscellaneous">
    <text evidence="8">The reaction proceeds by a bi uni uni bi ping pong mechanism.</text>
</comment>
<evidence type="ECO:0000313" key="9">
    <source>
        <dbReference type="EMBL" id="AXV08769.1"/>
    </source>
</evidence>
<keyword evidence="4 8" id="KW-0566">Pantothenate biosynthesis</keyword>
<dbReference type="EMBL" id="CP031165">
    <property type="protein sequence ID" value="AXV08769.1"/>
    <property type="molecule type" value="Genomic_DNA"/>
</dbReference>
<feature type="binding site" evidence="8">
    <location>
        <begin position="35"/>
        <end position="42"/>
    </location>
    <ligand>
        <name>ATP</name>
        <dbReference type="ChEBI" id="CHEBI:30616"/>
    </ligand>
</feature>
<dbReference type="CDD" id="cd00560">
    <property type="entry name" value="PanC"/>
    <property type="match status" value="1"/>
</dbReference>
<feature type="binding site" evidence="8">
    <location>
        <begin position="189"/>
        <end position="192"/>
    </location>
    <ligand>
        <name>ATP</name>
        <dbReference type="ChEBI" id="CHEBI:30616"/>
    </ligand>
</feature>
<evidence type="ECO:0000256" key="2">
    <source>
        <dbReference type="ARBA" id="ARBA00009256"/>
    </source>
</evidence>
<evidence type="ECO:0000256" key="5">
    <source>
        <dbReference type="ARBA" id="ARBA00022741"/>
    </source>
</evidence>
<evidence type="ECO:0000256" key="1">
    <source>
        <dbReference type="ARBA" id="ARBA00004990"/>
    </source>
</evidence>
<keyword evidence="5 8" id="KW-0547">Nucleotide-binding</keyword>
<dbReference type="GO" id="GO:0004592">
    <property type="term" value="F:pantoate-beta-alanine ligase activity"/>
    <property type="evidence" value="ECO:0007669"/>
    <property type="project" value="UniProtKB-UniRule"/>
</dbReference>
<dbReference type="InterPro" id="IPR014729">
    <property type="entry name" value="Rossmann-like_a/b/a_fold"/>
</dbReference>
<comment type="similarity">
    <text evidence="2 8">Belongs to the pantothenate synthetase family.</text>
</comment>
<evidence type="ECO:0000256" key="6">
    <source>
        <dbReference type="ARBA" id="ARBA00022840"/>
    </source>
</evidence>
<dbReference type="AlphaFoldDB" id="A0A346Y2S2"/>
<dbReference type="HAMAP" id="MF_00158">
    <property type="entry name" value="PanC"/>
    <property type="match status" value="1"/>
</dbReference>
<dbReference type="InterPro" id="IPR003721">
    <property type="entry name" value="Pantoate_ligase"/>
</dbReference>
<protein>
    <recommendedName>
        <fullName evidence="8">Pantothenate synthetase</fullName>
        <shortName evidence="8">PS</shortName>
        <ecNumber evidence="8">6.3.2.1</ecNumber>
    </recommendedName>
    <alternativeName>
        <fullName evidence="8">Pantoate--beta-alanine ligase</fullName>
    </alternativeName>
    <alternativeName>
        <fullName evidence="8">Pantoate-activating enzyme</fullName>
    </alternativeName>
</protein>
<evidence type="ECO:0000256" key="7">
    <source>
        <dbReference type="ARBA" id="ARBA00048258"/>
    </source>
</evidence>
<keyword evidence="8" id="KW-0963">Cytoplasm</keyword>
<dbReference type="UniPathway" id="UPA00028">
    <property type="reaction ID" value="UER00005"/>
</dbReference>
<evidence type="ECO:0000256" key="8">
    <source>
        <dbReference type="HAMAP-Rule" id="MF_00158"/>
    </source>
</evidence>
<feature type="binding site" evidence="8">
    <location>
        <position position="158"/>
    </location>
    <ligand>
        <name>(R)-pantoate</name>
        <dbReference type="ChEBI" id="CHEBI:15980"/>
    </ligand>
</feature>
<dbReference type="EC" id="6.3.2.1" evidence="8"/>
<dbReference type="KEGG" id="euz:DVS28_a4102"/>